<dbReference type="Proteomes" id="UP001154078">
    <property type="component" value="Chromosome 4"/>
</dbReference>
<organism evidence="5 6">
    <name type="scientific">Brassicogethes aeneus</name>
    <name type="common">Rape pollen beetle</name>
    <name type="synonym">Meligethes aeneus</name>
    <dbReference type="NCBI Taxonomy" id="1431903"/>
    <lineage>
        <taxon>Eukaryota</taxon>
        <taxon>Metazoa</taxon>
        <taxon>Ecdysozoa</taxon>
        <taxon>Arthropoda</taxon>
        <taxon>Hexapoda</taxon>
        <taxon>Insecta</taxon>
        <taxon>Pterygota</taxon>
        <taxon>Neoptera</taxon>
        <taxon>Endopterygota</taxon>
        <taxon>Coleoptera</taxon>
        <taxon>Polyphaga</taxon>
        <taxon>Cucujiformia</taxon>
        <taxon>Nitidulidae</taxon>
        <taxon>Meligethinae</taxon>
        <taxon>Brassicogethes</taxon>
    </lineage>
</organism>
<feature type="domain" description="Protein kinase" evidence="4">
    <location>
        <begin position="1096"/>
        <end position="1370"/>
    </location>
</feature>
<gene>
    <name evidence="5" type="ORF">MELIAE_LOCUS7208</name>
</gene>
<dbReference type="Pfam" id="PF12796">
    <property type="entry name" value="Ank_2"/>
    <property type="match status" value="1"/>
</dbReference>
<keyword evidence="2 3" id="KW-0040">ANK repeat</keyword>
<evidence type="ECO:0000313" key="6">
    <source>
        <dbReference type="Proteomes" id="UP001154078"/>
    </source>
</evidence>
<evidence type="ECO:0000313" key="5">
    <source>
        <dbReference type="EMBL" id="CAH0555981.1"/>
    </source>
</evidence>
<dbReference type="SUPFAM" id="SSF56112">
    <property type="entry name" value="Protein kinase-like (PK-like)"/>
    <property type="match status" value="1"/>
</dbReference>
<sequence>MEKIKVAIFYVTYFLCLGSELRRSEAVSCGNSASKTVSLSQDTFAAVCKLKVSSPENHVISMQFVESSINLHRTLMFNNSERHPPCTMSIVRDPCSQDSLPDVDLLTSEFEVVWAPPPNPNHTKGRKFIVTAIGKGKICKEPNMHTCMRIGRQPIFCISEKLVCDGIQHCPKSSSKSDEDEEICSGNLPNAASWEQLAQEFAVKILKKIKPPQEEMVSKHSWSKPKYEFASRETKKSSGHWPEWQLRKKETTTQKPTTTMDKPKATETISAILSKYGPWGYLMMGLLICGTVLMFCGLWECCFRKPKNQLDDTNTTQPTTVLIINQGEDGQIIPPPNYDDLDEPPSYNTLFPNLKTNTTIQEPNVSGSSSFYSARAIMGDLSRRNSNQEIHVVQINRQNDSMENSNLGDGSFVSALESHSLENNTSPLTWSVKYKNLNIIEYLISKGADAKIKTDNGDNILMIALENKNWEEDDFIKLNNIIKTSTNVDVNYTSKNGHNLLHIAVRRDWEDYIKLLIKENVNVNIANSNGVTPLMLACYKNNIKVVTILLNSGAEILKEDNHNRMALCYAISSEVKNSKPPFILVEKVLKELQKYMPIQEYIKKVIEVIISISEKPEFSYAMSEMMVTIMQYIVQHVQFGANILMDFNIFYQINKIISKHMRNQELLKFLLTITFEILFSKKDQIIYQSFTQSGLPNIFLEILKNDNDHCNNHLAFYSLVLLSTSNEIGGMWLNENFDTFFPYCEKYSTENSKDILDDHRLTIVKAKLKNLKTYTRPQEDLFSIHEDGTESNQNSHTLNISSKKTKRRKKAMKAKITKIKSAELLERLHLSGKKLPEPQVYEEDETSLQESIDHVLNFNYGTLCKEFLTLNTDNYGYMDSYGQGENIHFIKQEENPIVYSVLQFLQTDTNFQLPGKETYPQWANTLYNLPFDSPPFLQNLLAINKEKLLDANKKLKKGSLDNMLDDEVINSVDVVVEYLSELLQVIILKYQNNWDNDKTLNTCAHYTDVDDRGDQKPLPNYLAYLQKLEHLEKETLEDLQNKFSQLIVTIKDLVGKDVGECYKSLCTLEESLLKFKIRGRTLLFDLCSSENVKIRYSYENSYPQEENGVFLINYIEDVLNDRQICSSNKNITIKICDESLHNFSFKEFKPDSSNDLYFNDMSKMREKVESSKSLQCQSKENTLRDAYHLYHSMASVCDSEDEREDYKNLAARAFLSKCKREMKLAEEFEKGNIRKDPIVHGNLKPSNIFVDLNGVVKVAEFGTHKALYKTVEASKSSLIWFSQETYQGYKQSSTVDCTCASDIQVSGMLIYFILSCGVHPYGSDVMIILKNLEKAILNLPQSIDVLLVDIVTWMMMYDPNERPTIEQVLS</sequence>
<dbReference type="EMBL" id="OV121135">
    <property type="protein sequence ID" value="CAH0555981.1"/>
    <property type="molecule type" value="Genomic_DNA"/>
</dbReference>
<evidence type="ECO:0000256" key="2">
    <source>
        <dbReference type="ARBA" id="ARBA00023043"/>
    </source>
</evidence>
<dbReference type="InterPro" id="IPR001245">
    <property type="entry name" value="Ser-Thr/Tyr_kinase_cat_dom"/>
</dbReference>
<dbReference type="InterPro" id="IPR002110">
    <property type="entry name" value="Ankyrin_rpt"/>
</dbReference>
<dbReference type="Gene3D" id="1.10.510.10">
    <property type="entry name" value="Transferase(Phosphotransferase) domain 1"/>
    <property type="match status" value="1"/>
</dbReference>
<keyword evidence="6" id="KW-1185">Reference proteome</keyword>
<dbReference type="Pfam" id="PF07714">
    <property type="entry name" value="PK_Tyr_Ser-Thr"/>
    <property type="match status" value="1"/>
</dbReference>
<dbReference type="InterPro" id="IPR036770">
    <property type="entry name" value="Ankyrin_rpt-contain_sf"/>
</dbReference>
<dbReference type="InterPro" id="IPR000719">
    <property type="entry name" value="Prot_kinase_dom"/>
</dbReference>
<dbReference type="PROSITE" id="PS50011">
    <property type="entry name" value="PROTEIN_KINASE_DOM"/>
    <property type="match status" value="1"/>
</dbReference>
<evidence type="ECO:0000259" key="4">
    <source>
        <dbReference type="PROSITE" id="PS50011"/>
    </source>
</evidence>
<feature type="repeat" description="ANK" evidence="3">
    <location>
        <begin position="423"/>
        <end position="455"/>
    </location>
</feature>
<dbReference type="Gene3D" id="1.25.40.20">
    <property type="entry name" value="Ankyrin repeat-containing domain"/>
    <property type="match status" value="2"/>
</dbReference>
<dbReference type="SUPFAM" id="SSF48403">
    <property type="entry name" value="Ankyrin repeat"/>
    <property type="match status" value="1"/>
</dbReference>
<dbReference type="PROSITE" id="PS50088">
    <property type="entry name" value="ANK_REPEAT"/>
    <property type="match status" value="3"/>
</dbReference>
<keyword evidence="1" id="KW-0677">Repeat</keyword>
<accession>A0A9P0FIS1</accession>
<evidence type="ECO:0000256" key="3">
    <source>
        <dbReference type="PROSITE-ProRule" id="PRU00023"/>
    </source>
</evidence>
<dbReference type="PANTHER" id="PTHR24198">
    <property type="entry name" value="ANKYRIN REPEAT AND PROTEIN KINASE DOMAIN-CONTAINING PROTEIN"/>
    <property type="match status" value="1"/>
</dbReference>
<dbReference type="InterPro" id="IPR011009">
    <property type="entry name" value="Kinase-like_dom_sf"/>
</dbReference>
<reference evidence="5" key="1">
    <citation type="submission" date="2021-12" db="EMBL/GenBank/DDBJ databases">
        <authorList>
            <person name="King R."/>
        </authorList>
    </citation>
    <scope>NUCLEOTIDE SEQUENCE</scope>
</reference>
<dbReference type="GO" id="GO:0004672">
    <property type="term" value="F:protein kinase activity"/>
    <property type="evidence" value="ECO:0007669"/>
    <property type="project" value="InterPro"/>
</dbReference>
<dbReference type="SMART" id="SM00248">
    <property type="entry name" value="ANK"/>
    <property type="match status" value="5"/>
</dbReference>
<feature type="repeat" description="ANK" evidence="3">
    <location>
        <begin position="529"/>
        <end position="561"/>
    </location>
</feature>
<dbReference type="PROSITE" id="PS50297">
    <property type="entry name" value="ANK_REP_REGION"/>
    <property type="match status" value="3"/>
</dbReference>
<name>A0A9P0FIS1_BRAAE</name>
<feature type="repeat" description="ANK" evidence="3">
    <location>
        <begin position="496"/>
        <end position="528"/>
    </location>
</feature>
<protein>
    <recommendedName>
        <fullName evidence="4">Protein kinase domain-containing protein</fullName>
    </recommendedName>
</protein>
<dbReference type="OrthoDB" id="8187887at2759"/>
<evidence type="ECO:0000256" key="1">
    <source>
        <dbReference type="ARBA" id="ARBA00022737"/>
    </source>
</evidence>
<dbReference type="PANTHER" id="PTHR24198:SF165">
    <property type="entry name" value="ANKYRIN REPEAT-CONTAINING PROTEIN-RELATED"/>
    <property type="match status" value="1"/>
</dbReference>
<dbReference type="GO" id="GO:0005524">
    <property type="term" value="F:ATP binding"/>
    <property type="evidence" value="ECO:0007669"/>
    <property type="project" value="InterPro"/>
</dbReference>
<proteinExistence type="predicted"/>
<dbReference type="SMART" id="SM00220">
    <property type="entry name" value="S_TKc"/>
    <property type="match status" value="1"/>
</dbReference>